<dbReference type="Proteomes" id="UP000191116">
    <property type="component" value="Unassembled WGS sequence"/>
</dbReference>
<gene>
    <name evidence="2" type="ORF">CZ814_03248</name>
</gene>
<name>A0A1T4UHJ4_9GAMM</name>
<dbReference type="InterPro" id="IPR003607">
    <property type="entry name" value="HD/PDEase_dom"/>
</dbReference>
<evidence type="ECO:0000313" key="3">
    <source>
        <dbReference type="Proteomes" id="UP000191116"/>
    </source>
</evidence>
<proteinExistence type="predicted"/>
<protein>
    <submittedName>
        <fullName evidence="2">Putative hydrolase</fullName>
    </submittedName>
</protein>
<dbReference type="SMART" id="SM00471">
    <property type="entry name" value="HDc"/>
    <property type="match status" value="1"/>
</dbReference>
<dbReference type="EMBL" id="FUWP01000023">
    <property type="protein sequence ID" value="SKA51998.1"/>
    <property type="molecule type" value="Genomic_DNA"/>
</dbReference>
<dbReference type="OrthoDB" id="9797344at2"/>
<dbReference type="CDD" id="cd00077">
    <property type="entry name" value="HDc"/>
    <property type="match status" value="1"/>
</dbReference>
<keyword evidence="2" id="KW-0378">Hydrolase</keyword>
<evidence type="ECO:0000259" key="1">
    <source>
        <dbReference type="SMART" id="SM00471"/>
    </source>
</evidence>
<dbReference type="GO" id="GO:0016787">
    <property type="term" value="F:hydrolase activity"/>
    <property type="evidence" value="ECO:0007669"/>
    <property type="project" value="UniProtKB-KW"/>
</dbReference>
<evidence type="ECO:0000313" key="2">
    <source>
        <dbReference type="EMBL" id="SKA51998.1"/>
    </source>
</evidence>
<dbReference type="SUPFAM" id="SSF109604">
    <property type="entry name" value="HD-domain/PDEase-like"/>
    <property type="match status" value="1"/>
</dbReference>
<dbReference type="AlphaFoldDB" id="A0A1T4UHJ4"/>
<dbReference type="PANTHER" id="PTHR33594">
    <property type="entry name" value="SUPERFAMILY HYDROLASE, PUTATIVE (AFU_ORTHOLOGUE AFUA_1G03035)-RELATED"/>
    <property type="match status" value="1"/>
</dbReference>
<dbReference type="Pfam" id="PF01966">
    <property type="entry name" value="HD"/>
    <property type="match status" value="1"/>
</dbReference>
<accession>A0A1T4UHJ4</accession>
<reference evidence="2 3" key="1">
    <citation type="submission" date="2017-02" db="EMBL/GenBank/DDBJ databases">
        <authorList>
            <person name="Peterson S.W."/>
        </authorList>
    </citation>
    <scope>NUCLEOTIDE SEQUENCE [LARGE SCALE GENOMIC DNA]</scope>
    <source>
        <strain evidence="2 3">CECT 9189</strain>
    </source>
</reference>
<dbReference type="PANTHER" id="PTHR33594:SF1">
    <property type="entry name" value="HD_PDEASE DOMAIN-CONTAINING PROTEIN"/>
    <property type="match status" value="1"/>
</dbReference>
<dbReference type="Gene3D" id="1.10.3210.50">
    <property type="match status" value="1"/>
</dbReference>
<dbReference type="RefSeq" id="WP_080175966.1">
    <property type="nucleotide sequence ID" value="NZ_AP024856.1"/>
</dbReference>
<dbReference type="InterPro" id="IPR006674">
    <property type="entry name" value="HD_domain"/>
</dbReference>
<organism evidence="2 3">
    <name type="scientific">Photobacterium toruni</name>
    <dbReference type="NCBI Taxonomy" id="1935446"/>
    <lineage>
        <taxon>Bacteria</taxon>
        <taxon>Pseudomonadati</taxon>
        <taxon>Pseudomonadota</taxon>
        <taxon>Gammaproteobacteria</taxon>
        <taxon>Vibrionales</taxon>
        <taxon>Vibrionaceae</taxon>
        <taxon>Photobacterium</taxon>
    </lineage>
</organism>
<sequence>MNNKRLTALGEYCRQKIMAQAVSDQAHDISHILRVINNAQKIAAHESANWQVVLPAAWLHDCVCYPKTHPLRAKSAYLAADQAIEWLQSWDYPAHYLPQVHHAIVAHSYSAGVIPITLEAKIVQDADRLDALGAIGLARCLQVGGAQQLALYDCDDPFCHQRLPNDKRYILDHYFQKLRHLPEQLHTDSAKRIAKQRLPFMEQFMVQLATEI</sequence>
<feature type="domain" description="HD/PDEase" evidence="1">
    <location>
        <begin position="24"/>
        <end position="141"/>
    </location>
</feature>